<proteinExistence type="predicted"/>
<reference evidence="2" key="1">
    <citation type="submission" date="2018-10" db="EMBL/GenBank/DDBJ databases">
        <authorList>
            <person name="Hariharan J."/>
            <person name="Choudoir M.J."/>
            <person name="Diebold P."/>
            <person name="Panke-Buisse K."/>
            <person name="Campbell A.N."/>
            <person name="Buckley D.H."/>
        </authorList>
    </citation>
    <scope>NUCLEOTIDE SEQUENCE</scope>
    <source>
        <strain evidence="2">Gb1</strain>
    </source>
</reference>
<dbReference type="AlphaFoldDB" id="A0A652LBU1"/>
<sequence length="375" mass="39742">MLARHLMRTAAVSLALASTLLTAGGAGAAEVSGWEVSLSGDSPAGSLMSVSSVDDDLAWAVGRKDGHGVIMRWDGEQWGEDTAPGLPDVWQWSSVSAVAADDVWAYGTLVRDQVLAHYDGERWSRVATTGPSDDAWPEVPIDAVPGRLFKGGNALYTYSGGTWKTFALPRLVDIRDIDAISADDAYATGMQYPVKGGHPVTYHWDGDTWTLMDEPPVPSGTETDKIAAVAPDNVYVAGWATGPDADPPVPSVTHWNGTAWEDVTGELADLYLYAIAPDGRGGLWVTGNDQAEPAHSEALFWHFDGTTWTKEAGAPAPDGDTRWPSYTFYDLAPAGGSGAFWAVGDYSTPMDAHGDQTVNGLIERSTAPTGTVAGN</sequence>
<dbReference type="EMBL" id="RDBM01000017">
    <property type="protein sequence ID" value="TXS33154.1"/>
    <property type="molecule type" value="Genomic_DNA"/>
</dbReference>
<protein>
    <recommendedName>
        <fullName evidence="3">Galactose oxidase</fullName>
    </recommendedName>
</protein>
<evidence type="ECO:0000256" key="1">
    <source>
        <dbReference type="SAM" id="SignalP"/>
    </source>
</evidence>
<evidence type="ECO:0000313" key="2">
    <source>
        <dbReference type="EMBL" id="TXS33154.1"/>
    </source>
</evidence>
<accession>A0A652LBU1</accession>
<keyword evidence="1" id="KW-0732">Signal</keyword>
<feature type="signal peptide" evidence="1">
    <location>
        <begin position="1"/>
        <end position="28"/>
    </location>
</feature>
<name>A0A652LBU1_9ACTN</name>
<feature type="chain" id="PRO_5024941396" description="Galactose oxidase" evidence="1">
    <location>
        <begin position="29"/>
        <end position="375"/>
    </location>
</feature>
<organism evidence="2">
    <name type="scientific">Streptomyces sp. gb1(2016)</name>
    <dbReference type="NCBI Taxonomy" id="1828321"/>
    <lineage>
        <taxon>Bacteria</taxon>
        <taxon>Bacillati</taxon>
        <taxon>Actinomycetota</taxon>
        <taxon>Actinomycetes</taxon>
        <taxon>Kitasatosporales</taxon>
        <taxon>Streptomycetaceae</taxon>
        <taxon>Streptomyces</taxon>
    </lineage>
</organism>
<dbReference type="RefSeq" id="WP_124278015.1">
    <property type="nucleotide sequence ID" value="NZ_RDBM01000017.1"/>
</dbReference>
<comment type="caution">
    <text evidence="2">The sequence shown here is derived from an EMBL/GenBank/DDBJ whole genome shotgun (WGS) entry which is preliminary data.</text>
</comment>
<gene>
    <name evidence="2" type="ORF">EAO74_04550</name>
</gene>
<evidence type="ECO:0008006" key="3">
    <source>
        <dbReference type="Google" id="ProtNLM"/>
    </source>
</evidence>